<accession>A0A7J7JJA3</accession>
<evidence type="ECO:0000256" key="1">
    <source>
        <dbReference type="SAM" id="MobiDB-lite"/>
    </source>
</evidence>
<organism evidence="2 3">
    <name type="scientific">Bugula neritina</name>
    <name type="common">Brown bryozoan</name>
    <name type="synonym">Sertularia neritina</name>
    <dbReference type="NCBI Taxonomy" id="10212"/>
    <lineage>
        <taxon>Eukaryota</taxon>
        <taxon>Metazoa</taxon>
        <taxon>Spiralia</taxon>
        <taxon>Lophotrochozoa</taxon>
        <taxon>Bryozoa</taxon>
        <taxon>Gymnolaemata</taxon>
        <taxon>Cheilostomatida</taxon>
        <taxon>Flustrina</taxon>
        <taxon>Buguloidea</taxon>
        <taxon>Bugulidae</taxon>
        <taxon>Bugula</taxon>
    </lineage>
</organism>
<dbReference type="Proteomes" id="UP000593567">
    <property type="component" value="Unassembled WGS sequence"/>
</dbReference>
<evidence type="ECO:0000313" key="2">
    <source>
        <dbReference type="EMBL" id="KAF6025893.1"/>
    </source>
</evidence>
<reference evidence="2" key="1">
    <citation type="submission" date="2020-06" db="EMBL/GenBank/DDBJ databases">
        <title>Draft genome of Bugula neritina, a colonial animal packing powerful symbionts and potential medicines.</title>
        <authorList>
            <person name="Rayko M."/>
        </authorList>
    </citation>
    <scope>NUCLEOTIDE SEQUENCE [LARGE SCALE GENOMIC DNA]</scope>
    <source>
        <strain evidence="2">Kwan_BN1</strain>
    </source>
</reference>
<comment type="caution">
    <text evidence="2">The sequence shown here is derived from an EMBL/GenBank/DDBJ whole genome shotgun (WGS) entry which is preliminary data.</text>
</comment>
<evidence type="ECO:0000313" key="3">
    <source>
        <dbReference type="Proteomes" id="UP000593567"/>
    </source>
</evidence>
<sequence>MTLEPVRQPTHYIDCLKNSIGGINKNPTQATVATTSARDVIAEVDGGSRSQGYGYCNIPKHSAPNHSEEAQPVPLPRTKTRHLSKNVPINQKQEAVEEPGQET</sequence>
<feature type="region of interest" description="Disordered" evidence="1">
    <location>
        <begin position="59"/>
        <end position="103"/>
    </location>
</feature>
<name>A0A7J7JJA3_BUGNE</name>
<dbReference type="AlphaFoldDB" id="A0A7J7JJA3"/>
<proteinExistence type="predicted"/>
<dbReference type="EMBL" id="VXIV02002404">
    <property type="protein sequence ID" value="KAF6025893.1"/>
    <property type="molecule type" value="Genomic_DNA"/>
</dbReference>
<keyword evidence="3" id="KW-1185">Reference proteome</keyword>
<protein>
    <submittedName>
        <fullName evidence="2">Uncharacterized protein</fullName>
    </submittedName>
</protein>
<gene>
    <name evidence="2" type="ORF">EB796_015802</name>
</gene>